<keyword evidence="1" id="KW-0175">Coiled coil</keyword>
<keyword evidence="2" id="KW-0812">Transmembrane</keyword>
<dbReference type="EC" id="3.6.3.14" evidence="3"/>
<gene>
    <name evidence="3" type="primary">atpF</name>
    <name evidence="3" type="ordered locus">MHC_00620</name>
</gene>
<evidence type="ECO:0000313" key="4">
    <source>
        <dbReference type="Proteomes" id="UP000009135"/>
    </source>
</evidence>
<keyword evidence="4" id="KW-1185">Reference proteome</keyword>
<dbReference type="EMBL" id="CP003199">
    <property type="protein sequence ID" value="AEW44990.2"/>
    <property type="molecule type" value="Genomic_DNA"/>
</dbReference>
<keyword evidence="2" id="KW-1133">Transmembrane helix</keyword>
<accession>H6N5N0</accession>
<reference evidence="3 4" key="1">
    <citation type="journal article" date="2012" name="J. Bacteriol.">
        <title>Complete genome sequence of Mycoplasma haemocanis strain Illinois.</title>
        <authorList>
            <person name="do Nascimento N.C."/>
            <person name="Guimaraes A.M."/>
            <person name="Santos A.P."/>
            <person name="Sanmiguel P.J."/>
            <person name="Messick J.B."/>
        </authorList>
    </citation>
    <scope>NUCLEOTIDE SEQUENCE [LARGE SCALE GENOMIC DNA]</scope>
    <source>
        <strain evidence="3 4">Illinois</strain>
    </source>
</reference>
<dbReference type="AlphaFoldDB" id="H6N5N0"/>
<feature type="coiled-coil region" evidence="1">
    <location>
        <begin position="133"/>
        <end position="160"/>
    </location>
</feature>
<keyword evidence="2" id="KW-0472">Membrane</keyword>
<evidence type="ECO:0000313" key="3">
    <source>
        <dbReference type="EMBL" id="AEW44990.2"/>
    </source>
</evidence>
<sequence length="204" mass="23800">MNQDFWESVVRTFDSFVILDSSSDSFSSSVKAYLHKNLSVNIWTLLVHVLCAGLIMMCITIWMWKPTNQFIDKNKKLLDKTKQDLMLSSRETKYFLDLLKKERNYLFDLRRNTEVSARKEAADIIDAARVRAMEINENMKKDVEHRIKALESKARDEIKSSVVNLSMELTQKLIGAHINEENSKHVIDAYLKDLEERKIVSKLN</sequence>
<organism evidence="3 4">
    <name type="scientific">Mycoplasma haemocanis (strain Illinois)</name>
    <dbReference type="NCBI Taxonomy" id="1111676"/>
    <lineage>
        <taxon>Bacteria</taxon>
        <taxon>Bacillati</taxon>
        <taxon>Mycoplasmatota</taxon>
        <taxon>Mollicutes</taxon>
        <taxon>Mycoplasmataceae</taxon>
        <taxon>Mycoplasma</taxon>
    </lineage>
</organism>
<dbReference type="Proteomes" id="UP000009135">
    <property type="component" value="Chromosome"/>
</dbReference>
<feature type="transmembrane region" description="Helical" evidence="2">
    <location>
        <begin position="42"/>
        <end position="64"/>
    </location>
</feature>
<evidence type="ECO:0000256" key="2">
    <source>
        <dbReference type="SAM" id="Phobius"/>
    </source>
</evidence>
<keyword evidence="3" id="KW-0378">Hydrolase</keyword>
<dbReference type="GO" id="GO:0016787">
    <property type="term" value="F:hydrolase activity"/>
    <property type="evidence" value="ECO:0007669"/>
    <property type="project" value="UniProtKB-KW"/>
</dbReference>
<evidence type="ECO:0000256" key="1">
    <source>
        <dbReference type="SAM" id="Coils"/>
    </source>
</evidence>
<protein>
    <submittedName>
        <fullName evidence="3">ATP synthase F0, subunit B</fullName>
        <ecNumber evidence="3">3.6.3.14</ecNumber>
    </submittedName>
</protein>
<dbReference type="HOGENOM" id="CLU_1342045_0_0_14"/>
<dbReference type="OrthoDB" id="398015at2"/>
<proteinExistence type="predicted"/>
<name>H6N5N0_MYCHN</name>
<dbReference type="KEGG" id="mhe:MHC_00620"/>
<dbReference type="STRING" id="1111676.MHC_00620"/>